<evidence type="ECO:0000256" key="2">
    <source>
        <dbReference type="ARBA" id="ARBA00022840"/>
    </source>
</evidence>
<evidence type="ECO:0000313" key="4">
    <source>
        <dbReference type="EMBL" id="MFB9906904.1"/>
    </source>
</evidence>
<dbReference type="CDD" id="cd06170">
    <property type="entry name" value="LuxR_C_like"/>
    <property type="match status" value="1"/>
</dbReference>
<accession>A0ABV6A3S6</accession>
<dbReference type="PROSITE" id="PS50043">
    <property type="entry name" value="HTH_LUXR_2"/>
    <property type="match status" value="1"/>
</dbReference>
<dbReference type="SMART" id="SM00421">
    <property type="entry name" value="HTH_LUXR"/>
    <property type="match status" value="1"/>
</dbReference>
<dbReference type="Pfam" id="PF00196">
    <property type="entry name" value="GerE"/>
    <property type="match status" value="1"/>
</dbReference>
<dbReference type="Gene3D" id="1.10.10.10">
    <property type="entry name" value="Winged helix-like DNA-binding domain superfamily/Winged helix DNA-binding domain"/>
    <property type="match status" value="1"/>
</dbReference>
<keyword evidence="2" id="KW-0067">ATP-binding</keyword>
<feature type="domain" description="HTH luxR-type" evidence="3">
    <location>
        <begin position="851"/>
        <end position="916"/>
    </location>
</feature>
<gene>
    <name evidence="4" type="ORF">ACFFQA_23460</name>
</gene>
<dbReference type="InterPro" id="IPR000792">
    <property type="entry name" value="Tscrpt_reg_LuxR_C"/>
</dbReference>
<protein>
    <submittedName>
        <fullName evidence="4">AAA family ATPase</fullName>
    </submittedName>
</protein>
<dbReference type="PROSITE" id="PS00622">
    <property type="entry name" value="HTH_LUXR_1"/>
    <property type="match status" value="1"/>
</dbReference>
<dbReference type="RefSeq" id="WP_377856082.1">
    <property type="nucleotide sequence ID" value="NZ_JBHLZU010000019.1"/>
</dbReference>
<dbReference type="SUPFAM" id="SSF52540">
    <property type="entry name" value="P-loop containing nucleoside triphosphate hydrolases"/>
    <property type="match status" value="1"/>
</dbReference>
<dbReference type="PANTHER" id="PTHR16305">
    <property type="entry name" value="TESTICULAR SOLUBLE ADENYLYL CYCLASE"/>
    <property type="match status" value="1"/>
</dbReference>
<dbReference type="SUPFAM" id="SSF48452">
    <property type="entry name" value="TPR-like"/>
    <property type="match status" value="1"/>
</dbReference>
<dbReference type="SUPFAM" id="SSF46894">
    <property type="entry name" value="C-terminal effector domain of the bipartite response regulators"/>
    <property type="match status" value="1"/>
</dbReference>
<dbReference type="PANTHER" id="PTHR16305:SF28">
    <property type="entry name" value="GUANYLATE CYCLASE DOMAIN-CONTAINING PROTEIN"/>
    <property type="match status" value="1"/>
</dbReference>
<dbReference type="InterPro" id="IPR041664">
    <property type="entry name" value="AAA_16"/>
</dbReference>
<reference evidence="4 5" key="1">
    <citation type="submission" date="2024-09" db="EMBL/GenBank/DDBJ databases">
        <authorList>
            <person name="Sun Q."/>
            <person name="Mori K."/>
        </authorList>
    </citation>
    <scope>NUCLEOTIDE SEQUENCE [LARGE SCALE GENOMIC DNA]</scope>
    <source>
        <strain evidence="4 5">TBRC 7907</strain>
    </source>
</reference>
<dbReference type="Proteomes" id="UP001589693">
    <property type="component" value="Unassembled WGS sequence"/>
</dbReference>
<proteinExistence type="predicted"/>
<dbReference type="Gene3D" id="3.40.50.300">
    <property type="entry name" value="P-loop containing nucleotide triphosphate hydrolases"/>
    <property type="match status" value="1"/>
</dbReference>
<evidence type="ECO:0000256" key="1">
    <source>
        <dbReference type="ARBA" id="ARBA00022741"/>
    </source>
</evidence>
<dbReference type="InterPro" id="IPR027417">
    <property type="entry name" value="P-loop_NTPase"/>
</dbReference>
<dbReference type="InterPro" id="IPR016032">
    <property type="entry name" value="Sig_transdc_resp-reg_C-effctor"/>
</dbReference>
<keyword evidence="5" id="KW-1185">Reference proteome</keyword>
<organism evidence="4 5">
    <name type="scientific">Allokutzneria oryzae</name>
    <dbReference type="NCBI Taxonomy" id="1378989"/>
    <lineage>
        <taxon>Bacteria</taxon>
        <taxon>Bacillati</taxon>
        <taxon>Actinomycetota</taxon>
        <taxon>Actinomycetes</taxon>
        <taxon>Pseudonocardiales</taxon>
        <taxon>Pseudonocardiaceae</taxon>
        <taxon>Allokutzneria</taxon>
    </lineage>
</organism>
<keyword evidence="1" id="KW-0547">Nucleotide-binding</keyword>
<evidence type="ECO:0000313" key="5">
    <source>
        <dbReference type="Proteomes" id="UP001589693"/>
    </source>
</evidence>
<dbReference type="InterPro" id="IPR011990">
    <property type="entry name" value="TPR-like_helical_dom_sf"/>
</dbReference>
<sequence>MTGLVGRSEEAARIEGMVRAGGGVLVLRGPAGVGKTRLGLEALRVAEAAGFRAFTGSGRPLGRSLAYAPWLEALGSHLRELAPGPRARLVELRELGRLFPGLDLPPPEPLADPALERLRLFEAVSRLLTILAAVEPVAIFIDDLQWADDTSVELFDYLARGVGEHRVLLVAAHRTDELTTRFPGLDVPALDTAETVALLRALLDGGDPPPALVELAHARAGGLPLYLVELVGQLRADGSLLRSGGGWVLGPIATPATPPQVRDVVAARLGALDARERALLEIISVAGEAATHPLVRAVAGLDDDIVVATVLAGRDKGLVSEDVLAGEVRYRPSHPMYGEVAYEELAAVRRQQLHFAVAQTLQQQGSTDIELLARHFRGAGALADQHRTLAVSRSAGAHALELRAGDAAVQHLVAALGLANRLERADLLPELREQLALAYDLAGRSVEAADAWRAAARAAVDGVRRSHCLRRVAVLAWDRGDFADAFATLDRAAAALPENASAEDRLLLHETRIALQSRAGMVSEMIKSHAEVTALPGPRARSLAALIDTVARLGDADYRGAHAAATSSIRHAADVGDPLLQEFVQRPIVLIDMLVSGADAARASAERGLRAARDSGVPALENSARFSLVIADFFGGHWRRARAATVELVAFGHRVGQPRMITVGLASRALVAAGAGRPAEAAALLKEAAAGYAAGERVDVRVRHLVGCVRTLVARHSGDHAATIALAEELAVPDATTFPPYGLVLLGEARLAAGDRDGALEVAERLTALGPDSPFLAAYAARLRGNLAEAAARFDEAGMRIEAAHTRLDLAPDEDTIRAVLELATEEDVLPLADRAKKLLRAKGIRTAAPRERESGTLTQRELEVARLVAEGLSNAEIAERLFLSRRTVTTHLQHAYARLGVSSRAALTHYVMENGLLDPR</sequence>
<evidence type="ECO:0000259" key="3">
    <source>
        <dbReference type="PROSITE" id="PS50043"/>
    </source>
</evidence>
<name>A0ABV6A3S6_9PSEU</name>
<comment type="caution">
    <text evidence="4">The sequence shown here is derived from an EMBL/GenBank/DDBJ whole genome shotgun (WGS) entry which is preliminary data.</text>
</comment>
<dbReference type="PRINTS" id="PR00038">
    <property type="entry name" value="HTHLUXR"/>
</dbReference>
<dbReference type="Pfam" id="PF13191">
    <property type="entry name" value="AAA_16"/>
    <property type="match status" value="1"/>
</dbReference>
<dbReference type="EMBL" id="JBHLZU010000019">
    <property type="protein sequence ID" value="MFB9906904.1"/>
    <property type="molecule type" value="Genomic_DNA"/>
</dbReference>
<dbReference type="InterPro" id="IPR036388">
    <property type="entry name" value="WH-like_DNA-bd_sf"/>
</dbReference>